<reference evidence="3 4" key="1">
    <citation type="submission" date="2016-10" db="EMBL/GenBank/DDBJ databases">
        <authorList>
            <person name="de Groot N.N."/>
        </authorList>
    </citation>
    <scope>NUCLEOTIDE SEQUENCE [LARGE SCALE GENOMIC DNA]</scope>
    <source>
        <strain evidence="3 4">DSM 24015</strain>
    </source>
</reference>
<sequence>MFGINTLFNTPLAIEKSYLLSVIASLVTKHSVFKAQNLDHNRQELLFLENITAQGIGNADQKFPVVFNIIGPIMKYSDYGCLGTVFYGKLLKQLDSNPAISGIVLNIDSGGGMVSGTAELTNIIKNLETPTISYTSGYQCSAAQDIASGCDYHMASPYADLIGSIGTMLSYQDFEAMFEKWGAKIYELYAPQSTEKNQEIRELMKGNEELYKERLKQLTDDFIGRIKANYGEKLKDDGHVFKGKTYTPKEALEIGLIDELGTLEDALNKF</sequence>
<keyword evidence="3" id="KW-0645">Protease</keyword>
<dbReference type="InterPro" id="IPR029045">
    <property type="entry name" value="ClpP/crotonase-like_dom_sf"/>
</dbReference>
<evidence type="ECO:0000259" key="2">
    <source>
        <dbReference type="Pfam" id="PF01343"/>
    </source>
</evidence>
<protein>
    <submittedName>
        <fullName evidence="3">Protease-4</fullName>
    </submittedName>
</protein>
<dbReference type="OrthoDB" id="1490107at2"/>
<keyword evidence="4" id="KW-1185">Reference proteome</keyword>
<gene>
    <name evidence="3" type="ORF">SAMN05421544_11818</name>
</gene>
<proteinExistence type="inferred from homology"/>
<dbReference type="InterPro" id="IPR002142">
    <property type="entry name" value="Peptidase_S49"/>
</dbReference>
<dbReference type="PANTHER" id="PTHR42987">
    <property type="entry name" value="PEPTIDASE S49"/>
    <property type="match status" value="1"/>
</dbReference>
<dbReference type="Pfam" id="PF01343">
    <property type="entry name" value="Peptidase_S49"/>
    <property type="match status" value="1"/>
</dbReference>
<evidence type="ECO:0000313" key="3">
    <source>
        <dbReference type="EMBL" id="SDE68537.1"/>
    </source>
</evidence>
<keyword evidence="3" id="KW-0378">Hydrolase</keyword>
<dbReference type="GO" id="GO:0008233">
    <property type="term" value="F:peptidase activity"/>
    <property type="evidence" value="ECO:0007669"/>
    <property type="project" value="UniProtKB-KW"/>
</dbReference>
<evidence type="ECO:0000256" key="1">
    <source>
        <dbReference type="ARBA" id="ARBA00008683"/>
    </source>
</evidence>
<dbReference type="AlphaFoldDB" id="A0A1G7EY72"/>
<dbReference type="STRING" id="1071918.SAMN05421544_11818"/>
<organism evidence="3 4">
    <name type="scientific">Riemerella columbipharyngis</name>
    <dbReference type="NCBI Taxonomy" id="1071918"/>
    <lineage>
        <taxon>Bacteria</taxon>
        <taxon>Pseudomonadati</taxon>
        <taxon>Bacteroidota</taxon>
        <taxon>Flavobacteriia</taxon>
        <taxon>Flavobacteriales</taxon>
        <taxon>Weeksellaceae</taxon>
        <taxon>Riemerella</taxon>
    </lineage>
</organism>
<comment type="similarity">
    <text evidence="1">Belongs to the peptidase S49 family.</text>
</comment>
<dbReference type="EMBL" id="FNAS01000018">
    <property type="protein sequence ID" value="SDE68537.1"/>
    <property type="molecule type" value="Genomic_DNA"/>
</dbReference>
<accession>A0A1G7EY72</accession>
<dbReference type="RefSeq" id="WP_092737612.1">
    <property type="nucleotide sequence ID" value="NZ_FNAS01000018.1"/>
</dbReference>
<dbReference type="GO" id="GO:0006508">
    <property type="term" value="P:proteolysis"/>
    <property type="evidence" value="ECO:0007669"/>
    <property type="project" value="UniProtKB-KW"/>
</dbReference>
<dbReference type="Proteomes" id="UP000198517">
    <property type="component" value="Unassembled WGS sequence"/>
</dbReference>
<dbReference type="Gene3D" id="3.90.226.10">
    <property type="entry name" value="2-enoyl-CoA Hydratase, Chain A, domain 1"/>
    <property type="match status" value="1"/>
</dbReference>
<dbReference type="PANTHER" id="PTHR42987:SF4">
    <property type="entry name" value="PROTEASE SOHB-RELATED"/>
    <property type="match status" value="1"/>
</dbReference>
<dbReference type="SUPFAM" id="SSF52096">
    <property type="entry name" value="ClpP/crotonase"/>
    <property type="match status" value="1"/>
</dbReference>
<evidence type="ECO:0000313" key="4">
    <source>
        <dbReference type="Proteomes" id="UP000198517"/>
    </source>
</evidence>
<feature type="domain" description="Peptidase S49" evidence="2">
    <location>
        <begin position="128"/>
        <end position="269"/>
    </location>
</feature>
<name>A0A1G7EY72_9FLAO</name>